<keyword evidence="15" id="KW-1185">Reference proteome</keyword>
<dbReference type="EMBL" id="QNUL01000004">
    <property type="protein sequence ID" value="REA62814.1"/>
    <property type="molecule type" value="Genomic_DNA"/>
</dbReference>
<feature type="transmembrane region" description="Helical" evidence="11">
    <location>
        <begin position="160"/>
        <end position="180"/>
    </location>
</feature>
<dbReference type="InterPro" id="IPR005467">
    <property type="entry name" value="His_kinase_dom"/>
</dbReference>
<evidence type="ECO:0000256" key="3">
    <source>
        <dbReference type="ARBA" id="ARBA00012438"/>
    </source>
</evidence>
<evidence type="ECO:0000256" key="7">
    <source>
        <dbReference type="ARBA" id="ARBA00022777"/>
    </source>
</evidence>
<gene>
    <name evidence="14" type="ORF">DSL64_07790</name>
</gene>
<dbReference type="Gene3D" id="1.10.287.130">
    <property type="match status" value="1"/>
</dbReference>
<dbReference type="AlphaFoldDB" id="A0A3D8YE62"/>
<dbReference type="PRINTS" id="PR00344">
    <property type="entry name" value="BCTRLSENSOR"/>
</dbReference>
<reference evidence="14 15" key="1">
    <citation type="submission" date="2018-07" db="EMBL/GenBank/DDBJ databases">
        <title>Dyadobacter roseus sp. nov., isolated from rose rhizosphere soil.</title>
        <authorList>
            <person name="Chen L."/>
        </authorList>
    </citation>
    <scope>NUCLEOTIDE SEQUENCE [LARGE SCALE GENOMIC DNA]</scope>
    <source>
        <strain evidence="14 15">RS19</strain>
    </source>
</reference>
<keyword evidence="5" id="KW-0808">Transferase</keyword>
<protein>
    <recommendedName>
        <fullName evidence="3">histidine kinase</fullName>
        <ecNumber evidence="3">2.7.13.3</ecNumber>
    </recommendedName>
</protein>
<evidence type="ECO:0000259" key="13">
    <source>
        <dbReference type="PROSITE" id="PS50885"/>
    </source>
</evidence>
<dbReference type="InterPro" id="IPR004358">
    <property type="entry name" value="Sig_transdc_His_kin-like_C"/>
</dbReference>
<comment type="caution">
    <text evidence="14">The sequence shown here is derived from an EMBL/GenBank/DDBJ whole genome shotgun (WGS) entry which is preliminary data.</text>
</comment>
<evidence type="ECO:0000256" key="2">
    <source>
        <dbReference type="ARBA" id="ARBA00004370"/>
    </source>
</evidence>
<feature type="transmembrane region" description="Helical" evidence="11">
    <location>
        <begin position="7"/>
        <end position="28"/>
    </location>
</feature>
<dbReference type="Gene3D" id="3.30.565.10">
    <property type="entry name" value="Histidine kinase-like ATPase, C-terminal domain"/>
    <property type="match status" value="1"/>
</dbReference>
<dbReference type="PANTHER" id="PTHR45436:SF5">
    <property type="entry name" value="SENSOR HISTIDINE KINASE TRCS"/>
    <property type="match status" value="1"/>
</dbReference>
<dbReference type="InterPro" id="IPR036097">
    <property type="entry name" value="HisK_dim/P_sf"/>
</dbReference>
<dbReference type="PANTHER" id="PTHR45436">
    <property type="entry name" value="SENSOR HISTIDINE KINASE YKOH"/>
    <property type="match status" value="1"/>
</dbReference>
<dbReference type="SMART" id="SM00388">
    <property type="entry name" value="HisKA"/>
    <property type="match status" value="1"/>
</dbReference>
<dbReference type="RefSeq" id="WP_115830110.1">
    <property type="nucleotide sequence ID" value="NZ_QNUL01000004.1"/>
</dbReference>
<dbReference type="SUPFAM" id="SSF47384">
    <property type="entry name" value="Homodimeric domain of signal transducing histidine kinase"/>
    <property type="match status" value="1"/>
</dbReference>
<dbReference type="CDD" id="cd00075">
    <property type="entry name" value="HATPase"/>
    <property type="match status" value="1"/>
</dbReference>
<feature type="domain" description="HAMP" evidence="13">
    <location>
        <begin position="181"/>
        <end position="234"/>
    </location>
</feature>
<feature type="domain" description="Histidine kinase" evidence="12">
    <location>
        <begin position="242"/>
        <end position="461"/>
    </location>
</feature>
<dbReference type="EC" id="2.7.13.3" evidence="3"/>
<name>A0A3D8YE62_9BACT</name>
<dbReference type="GO" id="GO:0000155">
    <property type="term" value="F:phosphorelay sensor kinase activity"/>
    <property type="evidence" value="ECO:0007669"/>
    <property type="project" value="InterPro"/>
</dbReference>
<evidence type="ECO:0000259" key="12">
    <source>
        <dbReference type="PROSITE" id="PS50109"/>
    </source>
</evidence>
<keyword evidence="6 11" id="KW-0812">Transmembrane</keyword>
<evidence type="ECO:0000256" key="8">
    <source>
        <dbReference type="ARBA" id="ARBA00022989"/>
    </source>
</evidence>
<keyword evidence="4" id="KW-0597">Phosphoprotein</keyword>
<dbReference type="Gene3D" id="6.10.340.10">
    <property type="match status" value="1"/>
</dbReference>
<dbReference type="Proteomes" id="UP000256373">
    <property type="component" value="Unassembled WGS sequence"/>
</dbReference>
<dbReference type="SMART" id="SM00387">
    <property type="entry name" value="HATPase_c"/>
    <property type="match status" value="1"/>
</dbReference>
<sequence>MLIRHKIVIWFTVFVSLVLLLFSAYVYVSFNSYREQSITERLETRARTTEQLLSADGKVIGSISSTLPEQVDFIFSGTDSLVYKSSDKFDFYPAKELLDSIRTLEKLHFTYESAGHAYPKDAGAVSYYAPGQKKGERPYVGLVTAYDLEGHKRLFSLKDLFVYGNLFFVLLIGLLAYFFAARVLQPLNALLKQIKDLNQTSLTFRLKNFNPKDEIGTLATAFNDLLEQQERLIASQRAFISQASHELRTPMSSLKGLLQTSILYDKDRDSLVTSIKSATNELDRLVSLSNGLLQLARVENEEDFIHTHQVDLIETVMDSIDAVQTSWPNHPIRLNISDGVCQQTNALLVSGEKTLLKVAIDNLIENACKYSDGKPVGIHLEMNTEKQIRLIITDRGMGIPESDMTRVLQPLIRGSNVNNVAGFGIGLTLAHKIIRLHRAAFVMTSKVSEGTRITLTFDLILLR</sequence>
<evidence type="ECO:0000256" key="10">
    <source>
        <dbReference type="ARBA" id="ARBA00023136"/>
    </source>
</evidence>
<keyword evidence="8 11" id="KW-1133">Transmembrane helix</keyword>
<dbReference type="Pfam" id="PF02518">
    <property type="entry name" value="HATPase_c"/>
    <property type="match status" value="1"/>
</dbReference>
<evidence type="ECO:0000256" key="1">
    <source>
        <dbReference type="ARBA" id="ARBA00000085"/>
    </source>
</evidence>
<dbReference type="InterPro" id="IPR003661">
    <property type="entry name" value="HisK_dim/P_dom"/>
</dbReference>
<dbReference type="Pfam" id="PF00672">
    <property type="entry name" value="HAMP"/>
    <property type="match status" value="1"/>
</dbReference>
<evidence type="ECO:0000256" key="9">
    <source>
        <dbReference type="ARBA" id="ARBA00023012"/>
    </source>
</evidence>
<organism evidence="14 15">
    <name type="scientific">Dyadobacter luteus</name>
    <dbReference type="NCBI Taxonomy" id="2259619"/>
    <lineage>
        <taxon>Bacteria</taxon>
        <taxon>Pseudomonadati</taxon>
        <taxon>Bacteroidota</taxon>
        <taxon>Cytophagia</taxon>
        <taxon>Cytophagales</taxon>
        <taxon>Spirosomataceae</taxon>
        <taxon>Dyadobacter</taxon>
    </lineage>
</organism>
<evidence type="ECO:0000313" key="14">
    <source>
        <dbReference type="EMBL" id="REA62814.1"/>
    </source>
</evidence>
<dbReference type="SMART" id="SM00304">
    <property type="entry name" value="HAMP"/>
    <property type="match status" value="1"/>
</dbReference>
<evidence type="ECO:0000256" key="6">
    <source>
        <dbReference type="ARBA" id="ARBA00022692"/>
    </source>
</evidence>
<dbReference type="InterPro" id="IPR003594">
    <property type="entry name" value="HATPase_dom"/>
</dbReference>
<evidence type="ECO:0000256" key="11">
    <source>
        <dbReference type="SAM" id="Phobius"/>
    </source>
</evidence>
<dbReference type="PROSITE" id="PS50885">
    <property type="entry name" value="HAMP"/>
    <property type="match status" value="1"/>
</dbReference>
<dbReference type="SUPFAM" id="SSF55874">
    <property type="entry name" value="ATPase domain of HSP90 chaperone/DNA topoisomerase II/histidine kinase"/>
    <property type="match status" value="1"/>
</dbReference>
<keyword evidence="9" id="KW-0902">Two-component regulatory system</keyword>
<dbReference type="PROSITE" id="PS50109">
    <property type="entry name" value="HIS_KIN"/>
    <property type="match status" value="1"/>
</dbReference>
<dbReference type="InterPro" id="IPR003660">
    <property type="entry name" value="HAMP_dom"/>
</dbReference>
<dbReference type="GO" id="GO:0005886">
    <property type="term" value="C:plasma membrane"/>
    <property type="evidence" value="ECO:0007669"/>
    <property type="project" value="TreeGrafter"/>
</dbReference>
<dbReference type="InterPro" id="IPR036890">
    <property type="entry name" value="HATPase_C_sf"/>
</dbReference>
<comment type="catalytic activity">
    <reaction evidence="1">
        <text>ATP + protein L-histidine = ADP + protein N-phospho-L-histidine.</text>
        <dbReference type="EC" id="2.7.13.3"/>
    </reaction>
</comment>
<accession>A0A3D8YE62</accession>
<evidence type="ECO:0000313" key="15">
    <source>
        <dbReference type="Proteomes" id="UP000256373"/>
    </source>
</evidence>
<keyword evidence="7 14" id="KW-0418">Kinase</keyword>
<dbReference type="Pfam" id="PF00512">
    <property type="entry name" value="HisKA"/>
    <property type="match status" value="1"/>
</dbReference>
<dbReference type="CDD" id="cd00082">
    <property type="entry name" value="HisKA"/>
    <property type="match status" value="1"/>
</dbReference>
<comment type="subcellular location">
    <subcellularLocation>
        <location evidence="2">Membrane</location>
    </subcellularLocation>
</comment>
<evidence type="ECO:0000256" key="5">
    <source>
        <dbReference type="ARBA" id="ARBA00022679"/>
    </source>
</evidence>
<dbReference type="CDD" id="cd06225">
    <property type="entry name" value="HAMP"/>
    <property type="match status" value="1"/>
</dbReference>
<dbReference type="OrthoDB" id="913606at2"/>
<evidence type="ECO:0000256" key="4">
    <source>
        <dbReference type="ARBA" id="ARBA00022553"/>
    </source>
</evidence>
<dbReference type="SUPFAM" id="SSF158472">
    <property type="entry name" value="HAMP domain-like"/>
    <property type="match status" value="1"/>
</dbReference>
<proteinExistence type="predicted"/>
<keyword evidence="10 11" id="KW-0472">Membrane</keyword>
<dbReference type="InterPro" id="IPR050428">
    <property type="entry name" value="TCS_sensor_his_kinase"/>
</dbReference>